<feature type="domain" description="DUF6589" evidence="1">
    <location>
        <begin position="102"/>
        <end position="491"/>
    </location>
</feature>
<dbReference type="Pfam" id="PF20231">
    <property type="entry name" value="DUF6589"/>
    <property type="match status" value="1"/>
</dbReference>
<reference evidence="2" key="1">
    <citation type="submission" date="2022-07" db="EMBL/GenBank/DDBJ databases">
        <title>Genome Sequence of Leucocoprinus birnbaumii.</title>
        <authorList>
            <person name="Buettner E."/>
        </authorList>
    </citation>
    <scope>NUCLEOTIDE SEQUENCE</scope>
    <source>
        <strain evidence="2">VT141</strain>
    </source>
</reference>
<dbReference type="Proteomes" id="UP001213000">
    <property type="component" value="Unassembled WGS sequence"/>
</dbReference>
<dbReference type="AlphaFoldDB" id="A0AAD5VKE6"/>
<dbReference type="EMBL" id="JANIEX010001718">
    <property type="protein sequence ID" value="KAJ3555101.1"/>
    <property type="molecule type" value="Genomic_DNA"/>
</dbReference>
<sequence>MLASLFLLHPFTMASIPCLLNNFDMTFKVAEPTLENHLYFVSATSATAVPIYRLVNKEDLRCSWQLWACDPKNPDAIDPFYIDLDCLREFELKLGTRRKRGEKQSVHAERLAWHVHAILVNHGPACFTKYKSFLKEPDTVNQIPLHKTNQIPCCAMNIKESTQDGNIEVMEDLLKQGGLGEKGSSSFKEGKDDGIKTTQKIECTPKRCFQYVVFVPGLFYYLMVCADVIWHLWVLSMASCDDPNSLVNHVKVLHSGESKKFTSKPGFQMMHQVIQHDIWASMLDCWGLVVCSENTEWAMLEEFGASEPSWECIVELSHAIVKKYVASTERISHLHNEPKSQHDWIFENQLLRNRDELNYLELYHAMSSGDIGRVEGTLLNWIYMFKATGKHKYVAHMLEFMYCLSDYYSPELAHIIHVNWLCNPTGKEGGFRGVDWMVERNNLYTKVIYGGSSSNQTLDRIIEESVLIEFFCACHVSMENRFYLKNRTIHHSRLNMTKSLKALGHEFAKTDPHVFTPGRTAKYEAPNSVALGMDGIQNNKDVIAAKEGVDKELNHEIESGDLAVVDF</sequence>
<evidence type="ECO:0000313" key="2">
    <source>
        <dbReference type="EMBL" id="KAJ3555101.1"/>
    </source>
</evidence>
<protein>
    <recommendedName>
        <fullName evidence="1">DUF6589 domain-containing protein</fullName>
    </recommendedName>
</protein>
<evidence type="ECO:0000259" key="1">
    <source>
        <dbReference type="Pfam" id="PF20231"/>
    </source>
</evidence>
<gene>
    <name evidence="2" type="ORF">NP233_g12284</name>
</gene>
<dbReference type="InterPro" id="IPR046496">
    <property type="entry name" value="DUF6589"/>
</dbReference>
<comment type="caution">
    <text evidence="2">The sequence shown here is derived from an EMBL/GenBank/DDBJ whole genome shotgun (WGS) entry which is preliminary data.</text>
</comment>
<accession>A0AAD5VKE6</accession>
<name>A0AAD5VKE6_9AGAR</name>
<proteinExistence type="predicted"/>
<evidence type="ECO:0000313" key="3">
    <source>
        <dbReference type="Proteomes" id="UP001213000"/>
    </source>
</evidence>
<keyword evidence="3" id="KW-1185">Reference proteome</keyword>
<organism evidence="2 3">
    <name type="scientific">Leucocoprinus birnbaumii</name>
    <dbReference type="NCBI Taxonomy" id="56174"/>
    <lineage>
        <taxon>Eukaryota</taxon>
        <taxon>Fungi</taxon>
        <taxon>Dikarya</taxon>
        <taxon>Basidiomycota</taxon>
        <taxon>Agaricomycotina</taxon>
        <taxon>Agaricomycetes</taxon>
        <taxon>Agaricomycetidae</taxon>
        <taxon>Agaricales</taxon>
        <taxon>Agaricineae</taxon>
        <taxon>Agaricaceae</taxon>
        <taxon>Leucocoprinus</taxon>
    </lineage>
</organism>